<keyword evidence="2" id="KW-1185">Reference proteome</keyword>
<dbReference type="KEGG" id="caz:CARG_07195"/>
<dbReference type="EMBL" id="CP006365">
    <property type="protein sequence ID" value="AGU15559.1"/>
    <property type="molecule type" value="Genomic_DNA"/>
</dbReference>
<sequence>MHRADAQLRHRELTQEVYNIGDEVAAYIENLAEAVADWDVHLVRDCLIEFDEIITDARNDSRVVSAELYGVRQALSSGIRGGTVGVSRERREPTVQRPNPLGADTLCEWFPLDGPVGVEQHFTALDARTRAVVKHCERVVEWVLDQTAVAAADLSAISLPMLYGRTKALVEDCAHAWIDCVVLLDPSYAQAMRGSNPPTFLGERARIDAVVARVQRALQQAGGA</sequence>
<dbReference type="eggNOG" id="ENOG5031IK7">
    <property type="taxonomic scope" value="Bacteria"/>
</dbReference>
<reference evidence="1 2" key="1">
    <citation type="journal article" date="2013" name="Genome Announc.">
        <title>Whole-Genome Sequence of the Clinical Strain Corynebacterium argentoratense DSM 44202, Isolated from a Human Throat Specimen.</title>
        <authorList>
            <person name="Bomholt C."/>
            <person name="Glaub A."/>
            <person name="Gravermann K."/>
            <person name="Albersmeier A."/>
            <person name="Brinkrolf K."/>
            <person name="Ruckert C."/>
            <person name="Tauch A."/>
        </authorList>
    </citation>
    <scope>NUCLEOTIDE SEQUENCE [LARGE SCALE GENOMIC DNA]</scope>
    <source>
        <strain evidence="1">DSM 44202</strain>
    </source>
</reference>
<dbReference type="AlphaFoldDB" id="U3GW28"/>
<protein>
    <submittedName>
        <fullName evidence="1">Uncharacterized protein</fullName>
    </submittedName>
</protein>
<accession>U3GW28</accession>
<dbReference type="GeneID" id="78250198"/>
<gene>
    <name evidence="1" type="ORF">CARG_07195</name>
</gene>
<organism evidence="1 2">
    <name type="scientific">Corynebacterium argentoratense DSM 44202</name>
    <dbReference type="NCBI Taxonomy" id="1348662"/>
    <lineage>
        <taxon>Bacteria</taxon>
        <taxon>Bacillati</taxon>
        <taxon>Actinomycetota</taxon>
        <taxon>Actinomycetes</taxon>
        <taxon>Mycobacteriales</taxon>
        <taxon>Corynebacteriaceae</taxon>
        <taxon>Corynebacterium</taxon>
    </lineage>
</organism>
<dbReference type="RefSeq" id="WP_021011950.1">
    <property type="nucleotide sequence ID" value="NC_022198.1"/>
</dbReference>
<proteinExistence type="predicted"/>
<evidence type="ECO:0000313" key="2">
    <source>
        <dbReference type="Proteomes" id="UP000016943"/>
    </source>
</evidence>
<dbReference type="Proteomes" id="UP000016943">
    <property type="component" value="Chromosome"/>
</dbReference>
<dbReference type="PATRIC" id="fig|1348662.3.peg.1414"/>
<evidence type="ECO:0000313" key="1">
    <source>
        <dbReference type="EMBL" id="AGU15559.1"/>
    </source>
</evidence>
<dbReference type="HOGENOM" id="CLU_082066_0_0_11"/>
<dbReference type="OrthoDB" id="4426143at2"/>
<dbReference type="STRING" id="1348662.CARG_07195"/>
<name>U3GW28_9CORY</name>